<reference evidence="2 3" key="1">
    <citation type="submission" date="2023-09" db="EMBL/GenBank/DDBJ databases">
        <title>Complete Genome and Methylome dissection of Bacillus brevis NEB573 original source of BbsI restriction endonuclease.</title>
        <authorList>
            <person name="Fomenkov A."/>
            <person name="Roberts R.D."/>
        </authorList>
    </citation>
    <scope>NUCLEOTIDE SEQUENCE [LARGE SCALE GENOMIC DNA]</scope>
    <source>
        <strain evidence="2 3">NEB573</strain>
    </source>
</reference>
<dbReference type="GO" id="GO:0016787">
    <property type="term" value="F:hydrolase activity"/>
    <property type="evidence" value="ECO:0007669"/>
    <property type="project" value="UniProtKB-KW"/>
</dbReference>
<organism evidence="2 3">
    <name type="scientific">Brevibacillus brevis</name>
    <name type="common">Bacillus brevis</name>
    <dbReference type="NCBI Taxonomy" id="1393"/>
    <lineage>
        <taxon>Bacteria</taxon>
        <taxon>Bacillati</taxon>
        <taxon>Bacillota</taxon>
        <taxon>Bacilli</taxon>
        <taxon>Bacillales</taxon>
        <taxon>Paenibacillaceae</taxon>
        <taxon>Brevibacillus</taxon>
    </lineage>
</organism>
<dbReference type="Gene3D" id="3.40.710.10">
    <property type="entry name" value="DD-peptidase/beta-lactamase superfamily"/>
    <property type="match status" value="1"/>
</dbReference>
<dbReference type="SUPFAM" id="SSF56601">
    <property type="entry name" value="beta-lactamase/transpeptidase-like"/>
    <property type="match status" value="1"/>
</dbReference>
<dbReference type="InterPro" id="IPR012338">
    <property type="entry name" value="Beta-lactam/transpept-like"/>
</dbReference>
<name>A0ABY9TBL2_BREBE</name>
<evidence type="ECO:0000313" key="3">
    <source>
        <dbReference type="Proteomes" id="UP001256827"/>
    </source>
</evidence>
<dbReference type="RefSeq" id="WP_310773731.1">
    <property type="nucleotide sequence ID" value="NZ_CP134050.1"/>
</dbReference>
<gene>
    <name evidence="2" type="ORF">RGB73_14675</name>
</gene>
<accession>A0ABY9TBL2</accession>
<keyword evidence="2" id="KW-0378">Hydrolase</keyword>
<dbReference type="Proteomes" id="UP001256827">
    <property type="component" value="Chromosome"/>
</dbReference>
<dbReference type="PANTHER" id="PTHR43319:SF3">
    <property type="entry name" value="BETA-LACTAMASE-RELATED DOMAIN-CONTAINING PROTEIN"/>
    <property type="match status" value="1"/>
</dbReference>
<protein>
    <submittedName>
        <fullName evidence="2">Serine hydrolase domain-containing protein</fullName>
        <ecNumber evidence="2">3.1.1.103</ecNumber>
    </submittedName>
</protein>
<dbReference type="PANTHER" id="PTHR43319">
    <property type="entry name" value="BETA-LACTAMASE-RELATED"/>
    <property type="match status" value="1"/>
</dbReference>
<keyword evidence="3" id="KW-1185">Reference proteome</keyword>
<evidence type="ECO:0000313" key="2">
    <source>
        <dbReference type="EMBL" id="WNC17495.1"/>
    </source>
</evidence>
<dbReference type="InterPro" id="IPR052907">
    <property type="entry name" value="Beta-lactamase/esterase"/>
</dbReference>
<proteinExistence type="predicted"/>
<dbReference type="EMBL" id="CP134050">
    <property type="protein sequence ID" value="WNC17495.1"/>
    <property type="molecule type" value="Genomic_DNA"/>
</dbReference>
<dbReference type="Pfam" id="PF00144">
    <property type="entry name" value="Beta-lactamase"/>
    <property type="match status" value="1"/>
</dbReference>
<dbReference type="InterPro" id="IPR001466">
    <property type="entry name" value="Beta-lactam-related"/>
</dbReference>
<evidence type="ECO:0000259" key="1">
    <source>
        <dbReference type="Pfam" id="PF00144"/>
    </source>
</evidence>
<sequence length="380" mass="41077">MPNESPQVEFQQWLDEWSAKRDGCGVQVAAYVKGKLVIDACAGIADPASGQPVDKDTLFIAQSCSKGVTATAIHLLVQQGKLAYDDPVAAYWPEFAANGKAGITIRHVLSHQAGIPHMPKHADMALICDWNAMIHEMEQLSPIWEPGTKTGYHGLTYGWILAETAARADGRPFSRIVQEEISAPLAIASQLYMGAPPEAERRIAKISGEAVPIALLPEDHLLRRVLPPAVVPIVNPEWNDPAFHQAVIPAVNGVMTANALARMYASLIGDVVDCVRLLQPARMQEATSLQADRLDEVFQVSNRIALGYYLGNPANMQAMGDDPRAFGNGGIGGMIGFADPAKGFSFAVLTNHMTSERAAQPLDVQMAAKVRELLQLDSTR</sequence>
<feature type="domain" description="Beta-lactamase-related" evidence="1">
    <location>
        <begin position="11"/>
        <end position="363"/>
    </location>
</feature>
<dbReference type="EC" id="3.1.1.103" evidence="2"/>